<dbReference type="Gene3D" id="3.30.420.10">
    <property type="entry name" value="Ribonuclease H-like superfamily/Ribonuclease H"/>
    <property type="match status" value="1"/>
</dbReference>
<proteinExistence type="predicted"/>
<dbReference type="PANTHER" id="PTHR42648">
    <property type="entry name" value="TRANSPOSASE, PUTATIVE-RELATED"/>
    <property type="match status" value="1"/>
</dbReference>
<dbReference type="PANTHER" id="PTHR42648:SF26">
    <property type="entry name" value="INTEGRASE CATALYTIC DOMAIN-CONTAINING PROTEIN"/>
    <property type="match status" value="1"/>
</dbReference>
<accession>A0ABD2ZDV9</accession>
<organism evidence="2 3">
    <name type="scientific">Cinchona calisaya</name>
    <dbReference type="NCBI Taxonomy" id="153742"/>
    <lineage>
        <taxon>Eukaryota</taxon>
        <taxon>Viridiplantae</taxon>
        <taxon>Streptophyta</taxon>
        <taxon>Embryophyta</taxon>
        <taxon>Tracheophyta</taxon>
        <taxon>Spermatophyta</taxon>
        <taxon>Magnoliopsida</taxon>
        <taxon>eudicotyledons</taxon>
        <taxon>Gunneridae</taxon>
        <taxon>Pentapetalae</taxon>
        <taxon>asterids</taxon>
        <taxon>lamiids</taxon>
        <taxon>Gentianales</taxon>
        <taxon>Rubiaceae</taxon>
        <taxon>Cinchonoideae</taxon>
        <taxon>Cinchoneae</taxon>
        <taxon>Cinchona</taxon>
    </lineage>
</organism>
<protein>
    <recommendedName>
        <fullName evidence="1">Integrase catalytic domain-containing protein</fullName>
    </recommendedName>
</protein>
<name>A0ABD2ZDV9_9GENT</name>
<dbReference type="InterPro" id="IPR036397">
    <property type="entry name" value="RNaseH_sf"/>
</dbReference>
<feature type="domain" description="Integrase catalytic" evidence="1">
    <location>
        <begin position="15"/>
        <end position="147"/>
    </location>
</feature>
<dbReference type="InterPro" id="IPR001584">
    <property type="entry name" value="Integrase_cat-core"/>
</dbReference>
<sequence length="147" mass="17050">MAKSSRLPFILSHNISNEPLAVIHSDLWGPAPISSVQKYHYYVIFIDECIQFTWFFPLKHKSDFYQCFVTFHKYVETQFDKKIRIFQSDGGGEFNTTEFHSYLASCGIKQQLSCLGTPEQNGFAERKHRNITELGLTMLFHGNVPKH</sequence>
<evidence type="ECO:0000259" key="1">
    <source>
        <dbReference type="PROSITE" id="PS50994"/>
    </source>
</evidence>
<dbReference type="Pfam" id="PF00665">
    <property type="entry name" value="rve"/>
    <property type="match status" value="1"/>
</dbReference>
<dbReference type="PROSITE" id="PS50994">
    <property type="entry name" value="INTEGRASE"/>
    <property type="match status" value="1"/>
</dbReference>
<comment type="caution">
    <text evidence="2">The sequence shown here is derived from an EMBL/GenBank/DDBJ whole genome shotgun (WGS) entry which is preliminary data.</text>
</comment>
<dbReference type="InterPro" id="IPR012337">
    <property type="entry name" value="RNaseH-like_sf"/>
</dbReference>
<dbReference type="AlphaFoldDB" id="A0ABD2ZDV9"/>
<keyword evidence="3" id="KW-1185">Reference proteome</keyword>
<dbReference type="Proteomes" id="UP001630127">
    <property type="component" value="Unassembled WGS sequence"/>
</dbReference>
<dbReference type="SUPFAM" id="SSF53098">
    <property type="entry name" value="Ribonuclease H-like"/>
    <property type="match status" value="1"/>
</dbReference>
<gene>
    <name evidence="2" type="ORF">ACH5RR_023204</name>
</gene>
<dbReference type="EMBL" id="JBJUIK010000010">
    <property type="protein sequence ID" value="KAL3516302.1"/>
    <property type="molecule type" value="Genomic_DNA"/>
</dbReference>
<evidence type="ECO:0000313" key="3">
    <source>
        <dbReference type="Proteomes" id="UP001630127"/>
    </source>
</evidence>
<evidence type="ECO:0000313" key="2">
    <source>
        <dbReference type="EMBL" id="KAL3516302.1"/>
    </source>
</evidence>
<dbReference type="InterPro" id="IPR039537">
    <property type="entry name" value="Retrotran_Ty1/copia-like"/>
</dbReference>
<reference evidence="2 3" key="1">
    <citation type="submission" date="2024-11" db="EMBL/GenBank/DDBJ databases">
        <title>A near-complete genome assembly of Cinchona calisaya.</title>
        <authorList>
            <person name="Lian D.C."/>
            <person name="Zhao X.W."/>
            <person name="Wei L."/>
        </authorList>
    </citation>
    <scope>NUCLEOTIDE SEQUENCE [LARGE SCALE GENOMIC DNA]</scope>
    <source>
        <tissue evidence="2">Nenye</tissue>
    </source>
</reference>